<dbReference type="InterPro" id="IPR016193">
    <property type="entry name" value="Cytidine_deaminase-like"/>
</dbReference>
<dbReference type="Pfam" id="PF02634">
    <property type="entry name" value="FdhD-NarQ"/>
    <property type="match status" value="1"/>
</dbReference>
<protein>
    <submittedName>
        <fullName evidence="3">Formate dehydrogenase family accessory protein FdhD</fullName>
    </submittedName>
</protein>
<organism evidence="3 4">
    <name type="scientific">Effusibacillus lacus</name>
    <dbReference type="NCBI Taxonomy" id="1348429"/>
    <lineage>
        <taxon>Bacteria</taxon>
        <taxon>Bacillati</taxon>
        <taxon>Bacillota</taxon>
        <taxon>Bacilli</taxon>
        <taxon>Bacillales</taxon>
        <taxon>Alicyclobacillaceae</taxon>
        <taxon>Effusibacillus</taxon>
    </lineage>
</organism>
<dbReference type="EMBL" id="BDUF01000024">
    <property type="protein sequence ID" value="GAX89623.1"/>
    <property type="molecule type" value="Genomic_DNA"/>
</dbReference>
<keyword evidence="1" id="KW-0963">Cytoplasm</keyword>
<evidence type="ECO:0000256" key="1">
    <source>
        <dbReference type="ARBA" id="ARBA00022490"/>
    </source>
</evidence>
<keyword evidence="2" id="KW-0501">Molybdenum cofactor biosynthesis</keyword>
<dbReference type="Proteomes" id="UP000217785">
    <property type="component" value="Unassembled WGS sequence"/>
</dbReference>
<dbReference type="Gene3D" id="3.10.20.10">
    <property type="match status" value="1"/>
</dbReference>
<dbReference type="GO" id="GO:0006777">
    <property type="term" value="P:Mo-molybdopterin cofactor biosynthetic process"/>
    <property type="evidence" value="ECO:0007669"/>
    <property type="project" value="UniProtKB-KW"/>
</dbReference>
<dbReference type="OrthoDB" id="9782042at2"/>
<sequence>MLNKTPPDEYPVTLYVNGYELATYQLTKQDLQDWVIGQLFNEKLIQSPGDIHKLRIEEGRGKIWADLHPQANLPPGWQQQKKHYTAGCGKGATFLSISDIRSFKKVRSRRSVTCSYLTDRMQAFTRNSPLYLRTGGMHGACLVDMEGKIHVREDIGRHNAVDKVIGYALQKELHPETLILLTTGRISYEMLAKAARFGIGIVGSRTAATRQALQLANYLQIDVAGYIRGKMVQIYTSHGRIINDHTQKVAAE</sequence>
<evidence type="ECO:0000256" key="2">
    <source>
        <dbReference type="ARBA" id="ARBA00023150"/>
    </source>
</evidence>
<evidence type="ECO:0000313" key="4">
    <source>
        <dbReference type="Proteomes" id="UP000217785"/>
    </source>
</evidence>
<dbReference type="SUPFAM" id="SSF53927">
    <property type="entry name" value="Cytidine deaminase-like"/>
    <property type="match status" value="1"/>
</dbReference>
<dbReference type="Gene3D" id="3.40.140.10">
    <property type="entry name" value="Cytidine Deaminase, domain 2"/>
    <property type="match status" value="1"/>
</dbReference>
<name>A0A292YLH9_9BACL</name>
<dbReference type="PANTHER" id="PTHR30592">
    <property type="entry name" value="FORMATE DEHYDROGENASE"/>
    <property type="match status" value="1"/>
</dbReference>
<dbReference type="RefSeq" id="WP_096181319.1">
    <property type="nucleotide sequence ID" value="NZ_BDUF01000024.1"/>
</dbReference>
<dbReference type="AlphaFoldDB" id="A0A292YLH9"/>
<proteinExistence type="predicted"/>
<gene>
    <name evidence="3" type="ORF">EFBL_1247</name>
</gene>
<keyword evidence="4" id="KW-1185">Reference proteome</keyword>
<accession>A0A292YLH9</accession>
<dbReference type="GO" id="GO:0016783">
    <property type="term" value="F:sulfurtransferase activity"/>
    <property type="evidence" value="ECO:0007669"/>
    <property type="project" value="InterPro"/>
</dbReference>
<dbReference type="NCBIfam" id="TIGR00129">
    <property type="entry name" value="fdhD_narQ"/>
    <property type="match status" value="1"/>
</dbReference>
<evidence type="ECO:0000313" key="3">
    <source>
        <dbReference type="EMBL" id="GAX89623.1"/>
    </source>
</evidence>
<dbReference type="PIRSF" id="PIRSF015626">
    <property type="entry name" value="FdhD"/>
    <property type="match status" value="1"/>
</dbReference>
<dbReference type="PANTHER" id="PTHR30592:SF1">
    <property type="entry name" value="SULFUR CARRIER PROTEIN FDHD"/>
    <property type="match status" value="1"/>
</dbReference>
<dbReference type="InterPro" id="IPR003786">
    <property type="entry name" value="FdhD"/>
</dbReference>
<reference evidence="4" key="1">
    <citation type="submission" date="2017-07" db="EMBL/GenBank/DDBJ databases">
        <title>Draft genome sequence of Effusibacillus lacus strain skLN1.</title>
        <authorList>
            <person name="Watanabe M."/>
            <person name="Kojima H."/>
            <person name="Fukui M."/>
        </authorList>
    </citation>
    <scope>NUCLEOTIDE SEQUENCE [LARGE SCALE GENOMIC DNA]</scope>
    <source>
        <strain evidence="4">skLN1</strain>
    </source>
</reference>
<comment type="caution">
    <text evidence="3">The sequence shown here is derived from an EMBL/GenBank/DDBJ whole genome shotgun (WGS) entry which is preliminary data.</text>
</comment>